<dbReference type="AlphaFoldDB" id="A0A0E9Q7A2"/>
<protein>
    <submittedName>
        <fullName evidence="1">Uncharacterized protein</fullName>
    </submittedName>
</protein>
<evidence type="ECO:0000313" key="1">
    <source>
        <dbReference type="EMBL" id="JAH11983.1"/>
    </source>
</evidence>
<accession>A0A0E9Q7A2</accession>
<reference evidence="1" key="2">
    <citation type="journal article" date="2015" name="Fish Shellfish Immunol.">
        <title>Early steps in the European eel (Anguilla anguilla)-Vibrio vulnificus interaction in the gills: Role of the RtxA13 toxin.</title>
        <authorList>
            <person name="Callol A."/>
            <person name="Pajuelo D."/>
            <person name="Ebbesson L."/>
            <person name="Teles M."/>
            <person name="MacKenzie S."/>
            <person name="Amaro C."/>
        </authorList>
    </citation>
    <scope>NUCLEOTIDE SEQUENCE</scope>
</reference>
<reference evidence="1" key="1">
    <citation type="submission" date="2014-11" db="EMBL/GenBank/DDBJ databases">
        <authorList>
            <person name="Amaro Gonzalez C."/>
        </authorList>
    </citation>
    <scope>NUCLEOTIDE SEQUENCE</scope>
</reference>
<name>A0A0E9Q7A2_ANGAN</name>
<proteinExistence type="predicted"/>
<dbReference type="EMBL" id="GBXM01096594">
    <property type="protein sequence ID" value="JAH11983.1"/>
    <property type="molecule type" value="Transcribed_RNA"/>
</dbReference>
<sequence length="30" mass="3742">MYHREARHYISIYKQGRSLPLIWSRTFKTC</sequence>
<organism evidence="1">
    <name type="scientific">Anguilla anguilla</name>
    <name type="common">European freshwater eel</name>
    <name type="synonym">Muraena anguilla</name>
    <dbReference type="NCBI Taxonomy" id="7936"/>
    <lineage>
        <taxon>Eukaryota</taxon>
        <taxon>Metazoa</taxon>
        <taxon>Chordata</taxon>
        <taxon>Craniata</taxon>
        <taxon>Vertebrata</taxon>
        <taxon>Euteleostomi</taxon>
        <taxon>Actinopterygii</taxon>
        <taxon>Neopterygii</taxon>
        <taxon>Teleostei</taxon>
        <taxon>Anguilliformes</taxon>
        <taxon>Anguillidae</taxon>
        <taxon>Anguilla</taxon>
    </lineage>
</organism>